<reference evidence="7 8" key="1">
    <citation type="submission" date="2016-11" db="EMBL/GenBank/DDBJ databases">
        <authorList>
            <person name="Jaros S."/>
            <person name="Januszkiewicz K."/>
            <person name="Wedrychowicz H."/>
        </authorList>
    </citation>
    <scope>NUCLEOTIDE SEQUENCE [LARGE SCALE GENOMIC DNA]</scope>
    <source>
        <strain evidence="7 8">DSM 19557</strain>
    </source>
</reference>
<dbReference type="AlphaFoldDB" id="A0A1M6QIE3"/>
<dbReference type="Proteomes" id="UP000189810">
    <property type="component" value="Chromosome I"/>
</dbReference>
<dbReference type="GO" id="GO:0006508">
    <property type="term" value="P:proteolysis"/>
    <property type="evidence" value="ECO:0007669"/>
    <property type="project" value="UniProtKB-KW"/>
</dbReference>
<dbReference type="Gene3D" id="3.90.1720.10">
    <property type="entry name" value="endopeptidase domain like (from Nostoc punctiforme)"/>
    <property type="match status" value="1"/>
</dbReference>
<evidence type="ECO:0000259" key="5">
    <source>
        <dbReference type="Pfam" id="PF00877"/>
    </source>
</evidence>
<dbReference type="Pfam" id="PF12913">
    <property type="entry name" value="SH3_6"/>
    <property type="match status" value="1"/>
</dbReference>
<keyword evidence="3" id="KW-0378">Hydrolase</keyword>
<dbReference type="EMBL" id="LT670846">
    <property type="protein sequence ID" value="SHK19823.1"/>
    <property type="molecule type" value="Genomic_DNA"/>
</dbReference>
<organism evidence="7 8">
    <name type="scientific">Thermocrinis minervae</name>
    <dbReference type="NCBI Taxonomy" id="381751"/>
    <lineage>
        <taxon>Bacteria</taxon>
        <taxon>Pseudomonadati</taxon>
        <taxon>Aquificota</taxon>
        <taxon>Aquificia</taxon>
        <taxon>Aquificales</taxon>
        <taxon>Aquificaceae</taxon>
        <taxon>Thermocrinis</taxon>
    </lineage>
</organism>
<feature type="domain" description="SH3b1" evidence="6">
    <location>
        <begin position="122"/>
        <end position="163"/>
    </location>
</feature>
<dbReference type="InterPro" id="IPR038765">
    <property type="entry name" value="Papain-like_cys_pep_sf"/>
</dbReference>
<dbReference type="SUPFAM" id="SSF54001">
    <property type="entry name" value="Cysteine proteinases"/>
    <property type="match status" value="1"/>
</dbReference>
<keyword evidence="8" id="KW-1185">Reference proteome</keyword>
<proteinExistence type="inferred from homology"/>
<accession>A0A1M6QIE3</accession>
<dbReference type="OrthoDB" id="9808890at2"/>
<evidence type="ECO:0000256" key="3">
    <source>
        <dbReference type="ARBA" id="ARBA00022801"/>
    </source>
</evidence>
<dbReference type="Pfam" id="PF00877">
    <property type="entry name" value="NLPC_P60"/>
    <property type="match status" value="1"/>
</dbReference>
<gene>
    <name evidence="7" type="ORF">SAMN05444391_0246</name>
</gene>
<dbReference type="RefSeq" id="WP_079653439.1">
    <property type="nucleotide sequence ID" value="NZ_LT670846.1"/>
</dbReference>
<sequence>MVGGANKVYGKKRFRLKSLILLFLLYTLAFGLDVQSINRQAYSSVVYMVKVEDFPEEMDGSLVRTWITEDRYPEGLLSEADYQRLWKACSLDKIPDRVKVSFGWTLRRTDMKMYPTDKPVSRKGSNIDYNQYTLLEPFTPLAVLNESGGWLYVHAPFMRGWVKKEDVYLSSKEELIKVISLPFLVVTAPEKEIGGLSWSMGSKLYYTRKDGDRYLILMPNMKKLWIEKDNDLHEGYLSFSEEIVKRLLVAYLGMPYSWGKLDCSAFVRNVFLVFGVELPRNSSQQMRVGNSYGCCFASYEQFKETLRSLPPYRTLIFMKGHVMVYGGFEKGQPVVYHAVHSIVHDDSIKRYVGKVVKNRLEEDSLRNLYSKVIDVRVLP</sequence>
<dbReference type="STRING" id="381751.SAMN05444391_0246"/>
<dbReference type="GO" id="GO:0008234">
    <property type="term" value="F:cysteine-type peptidase activity"/>
    <property type="evidence" value="ECO:0007669"/>
    <property type="project" value="UniProtKB-KW"/>
</dbReference>
<evidence type="ECO:0000256" key="2">
    <source>
        <dbReference type="ARBA" id="ARBA00022670"/>
    </source>
</evidence>
<evidence type="ECO:0000256" key="4">
    <source>
        <dbReference type="ARBA" id="ARBA00022807"/>
    </source>
</evidence>
<keyword evidence="4" id="KW-0788">Thiol protease</keyword>
<name>A0A1M6QIE3_9AQUI</name>
<evidence type="ECO:0000313" key="8">
    <source>
        <dbReference type="Proteomes" id="UP000189810"/>
    </source>
</evidence>
<comment type="similarity">
    <text evidence="1">Belongs to the peptidase C40 family.</text>
</comment>
<evidence type="ECO:0000313" key="7">
    <source>
        <dbReference type="EMBL" id="SHK19823.1"/>
    </source>
</evidence>
<dbReference type="InterPro" id="IPR039439">
    <property type="entry name" value="SH3b1_dom"/>
</dbReference>
<evidence type="ECO:0000259" key="6">
    <source>
        <dbReference type="Pfam" id="PF12913"/>
    </source>
</evidence>
<dbReference type="InterPro" id="IPR000064">
    <property type="entry name" value="NLP_P60_dom"/>
</dbReference>
<keyword evidence="2" id="KW-0645">Protease</keyword>
<protein>
    <submittedName>
        <fullName evidence="7">SH3 domain (SH3b1 type)</fullName>
    </submittedName>
</protein>
<evidence type="ECO:0000256" key="1">
    <source>
        <dbReference type="ARBA" id="ARBA00007074"/>
    </source>
</evidence>
<feature type="domain" description="NlpC/P60" evidence="5">
    <location>
        <begin position="253"/>
        <end position="327"/>
    </location>
</feature>